<dbReference type="InterPro" id="IPR039630">
    <property type="entry name" value="FAM149"/>
</dbReference>
<protein>
    <recommendedName>
        <fullName evidence="4">DUF3719 domain-containing protein</fullName>
    </recommendedName>
</protein>
<reference evidence="5" key="1">
    <citation type="journal article" date="2023" name="Science">
        <title>Genome structures resolve the early diversification of teleost fishes.</title>
        <authorList>
            <person name="Parey E."/>
            <person name="Louis A."/>
            <person name="Montfort J."/>
            <person name="Bouchez O."/>
            <person name="Roques C."/>
            <person name="Iampietro C."/>
            <person name="Lluch J."/>
            <person name="Castinel A."/>
            <person name="Donnadieu C."/>
            <person name="Desvignes T."/>
            <person name="Floi Bucao C."/>
            <person name="Jouanno E."/>
            <person name="Wen M."/>
            <person name="Mejri S."/>
            <person name="Dirks R."/>
            <person name="Jansen H."/>
            <person name="Henkel C."/>
            <person name="Chen W.J."/>
            <person name="Zahm M."/>
            <person name="Cabau C."/>
            <person name="Klopp C."/>
            <person name="Thompson A.W."/>
            <person name="Robinson-Rechavi M."/>
            <person name="Braasch I."/>
            <person name="Lecointre G."/>
            <person name="Bobe J."/>
            <person name="Postlethwait J.H."/>
            <person name="Berthelot C."/>
            <person name="Roest Crollius H."/>
            <person name="Guiguen Y."/>
        </authorList>
    </citation>
    <scope>NUCLEOTIDE SEQUENCE</scope>
    <source>
        <strain evidence="5">NC1722</strain>
    </source>
</reference>
<dbReference type="EMBL" id="JAINUG010000006">
    <property type="protein sequence ID" value="KAJ8416526.1"/>
    <property type="molecule type" value="Genomic_DNA"/>
</dbReference>
<accession>A0AAD7TAD8</accession>
<evidence type="ECO:0000256" key="1">
    <source>
        <dbReference type="ARBA" id="ARBA00008309"/>
    </source>
</evidence>
<dbReference type="Pfam" id="PF12516">
    <property type="entry name" value="DUF3719"/>
    <property type="match status" value="1"/>
</dbReference>
<evidence type="ECO:0000256" key="2">
    <source>
        <dbReference type="SAM" id="MobiDB-lite"/>
    </source>
</evidence>
<feature type="domain" description="DUF3719" evidence="4">
    <location>
        <begin position="149"/>
        <end position="199"/>
    </location>
</feature>
<organism evidence="5 6">
    <name type="scientific">Aldrovandia affinis</name>
    <dbReference type="NCBI Taxonomy" id="143900"/>
    <lineage>
        <taxon>Eukaryota</taxon>
        <taxon>Metazoa</taxon>
        <taxon>Chordata</taxon>
        <taxon>Craniata</taxon>
        <taxon>Vertebrata</taxon>
        <taxon>Euteleostomi</taxon>
        <taxon>Actinopterygii</taxon>
        <taxon>Neopterygii</taxon>
        <taxon>Teleostei</taxon>
        <taxon>Notacanthiformes</taxon>
        <taxon>Halosauridae</taxon>
        <taxon>Aldrovandia</taxon>
    </lineage>
</organism>
<evidence type="ECO:0000313" key="5">
    <source>
        <dbReference type="EMBL" id="KAJ8416526.1"/>
    </source>
</evidence>
<dbReference type="InterPro" id="IPR022194">
    <property type="entry name" value="DUF3719"/>
</dbReference>
<feature type="region of interest" description="Disordered" evidence="2">
    <location>
        <begin position="591"/>
        <end position="623"/>
    </location>
</feature>
<sequence>MPTVLMHGVLAGLVSAPALLQLHQARTEFCRAGSASRDQGLIVIGKKLNKQSPGHDYPERNVCPVPAHFTTSVIGAIGSYQSISPHTQEFQASDGRATPVSHPTSWSGIQSCTTGFSTEQSSICSWRDDEFDRVNTQRVCQLFSDVDELLYEGKLNSRTQTLLDECREWNGHSPHLRILGNQLEAPKHEGFQYFHRRPTGSALPALAQNNGSDTRELCIEGHRLLPTPWFLPSTSSVHHPLSGHSLHFHPGRGGMTKGCAVAVSRFPQACIKDAVTGEVFDDAWREVVHMLEAELLHKHWESEIADGVTHVGTSNKAGCDSSSHILVKTLSGPASRGSDTRSMSLWSNIIPRQTSRVSSAFKSNLNGVMTIQAKPLQQRQHGFSEKPQWDPEDRPGMLTLSGKGQAGLMEHSFLSASRGTCAFSRKPPAQRRLPKLSVETRPCRSHAVYNNGILRGTKLSTVTEGLVSPPVSAARKQRFPSFRSGALEQEPSMPASKLMLHRARVLQSRVVSAMHPGSSLPPLREPTLLLESLPRPNTTHTFRSDTPIKRSFTPMEFACHMRTGRGPITGERSRIGVTGFSVGISCSTANSLSDCPSTQRRPLNPSSTETEEGEGLLPLRTHHQRKAFSRIPTQSKKKLQVALS</sequence>
<feature type="compositionally biased region" description="Polar residues" evidence="2">
    <location>
        <begin position="591"/>
        <end position="601"/>
    </location>
</feature>
<feature type="chain" id="PRO_5042163537" description="DUF3719 domain-containing protein" evidence="3">
    <location>
        <begin position="17"/>
        <end position="644"/>
    </location>
</feature>
<gene>
    <name evidence="5" type="ORF">AAFF_G00358140</name>
</gene>
<keyword evidence="3" id="KW-0732">Signal</keyword>
<evidence type="ECO:0000259" key="4">
    <source>
        <dbReference type="Pfam" id="PF12516"/>
    </source>
</evidence>
<comment type="similarity">
    <text evidence="1">Belongs to the FAM149 family.</text>
</comment>
<keyword evidence="6" id="KW-1185">Reference proteome</keyword>
<name>A0AAD7TAD8_9TELE</name>
<evidence type="ECO:0000313" key="6">
    <source>
        <dbReference type="Proteomes" id="UP001221898"/>
    </source>
</evidence>
<dbReference type="Proteomes" id="UP001221898">
    <property type="component" value="Unassembled WGS sequence"/>
</dbReference>
<dbReference type="PANTHER" id="PTHR31997:SF2">
    <property type="entry name" value="PROTEIN FAM149A"/>
    <property type="match status" value="1"/>
</dbReference>
<evidence type="ECO:0000256" key="3">
    <source>
        <dbReference type="SAM" id="SignalP"/>
    </source>
</evidence>
<proteinExistence type="inferred from homology"/>
<dbReference type="AlphaFoldDB" id="A0AAD7TAD8"/>
<comment type="caution">
    <text evidence="5">The sequence shown here is derived from an EMBL/GenBank/DDBJ whole genome shotgun (WGS) entry which is preliminary data.</text>
</comment>
<feature type="signal peptide" evidence="3">
    <location>
        <begin position="1"/>
        <end position="16"/>
    </location>
</feature>
<dbReference type="PANTHER" id="PTHR31997">
    <property type="entry name" value="AGAP003710-PA"/>
    <property type="match status" value="1"/>
</dbReference>